<keyword evidence="8" id="KW-0243">Dynein</keyword>
<feature type="compositionally biased region" description="Polar residues" evidence="15">
    <location>
        <begin position="69"/>
        <end position="85"/>
    </location>
</feature>
<dbReference type="Gene3D" id="3.10.490.20">
    <property type="match status" value="1"/>
</dbReference>
<dbReference type="FunFam" id="1.10.8.1220:FF:000001">
    <property type="entry name" value="Dynein axonemal heavy chain 5"/>
    <property type="match status" value="1"/>
</dbReference>
<evidence type="ECO:0000256" key="3">
    <source>
        <dbReference type="ARBA" id="ARBA00022490"/>
    </source>
</evidence>
<dbReference type="FunFam" id="3.10.490.20:FF:000010">
    <property type="entry name" value="Dynein heavy chain, putative"/>
    <property type="match status" value="1"/>
</dbReference>
<dbReference type="Gene3D" id="1.10.8.710">
    <property type="match status" value="1"/>
</dbReference>
<dbReference type="InterPro" id="IPR042219">
    <property type="entry name" value="AAA_lid_11_sf"/>
</dbReference>
<dbReference type="InterPro" id="IPR035699">
    <property type="entry name" value="AAA_6"/>
</dbReference>
<dbReference type="SUPFAM" id="SSF52540">
    <property type="entry name" value="P-loop containing nucleoside triphosphate hydrolases"/>
    <property type="match status" value="3"/>
</dbReference>
<feature type="compositionally biased region" description="Polar residues" evidence="15">
    <location>
        <begin position="2805"/>
        <end position="2820"/>
    </location>
</feature>
<evidence type="ECO:0000259" key="19">
    <source>
        <dbReference type="Pfam" id="PF12774"/>
    </source>
</evidence>
<feature type="compositionally biased region" description="Polar residues" evidence="15">
    <location>
        <begin position="392"/>
        <end position="401"/>
    </location>
</feature>
<evidence type="ECO:0000256" key="9">
    <source>
        <dbReference type="ARBA" id="ARBA00023054"/>
    </source>
</evidence>
<evidence type="ECO:0000259" key="17">
    <source>
        <dbReference type="Pfam" id="PF08385"/>
    </source>
</evidence>
<dbReference type="Pfam" id="PF12777">
    <property type="entry name" value="MT"/>
    <property type="match status" value="1"/>
</dbReference>
<feature type="region of interest" description="Disordered" evidence="15">
    <location>
        <begin position="2794"/>
        <end position="2841"/>
    </location>
</feature>
<dbReference type="InterPro" id="IPR041228">
    <property type="entry name" value="Dynein_C"/>
</dbReference>
<keyword evidence="4" id="KW-0493">Microtubule</keyword>
<dbReference type="InterPro" id="IPR042222">
    <property type="entry name" value="Dynein_2_N"/>
</dbReference>
<name>A0A4D9CRU4_9STRA</name>
<evidence type="ECO:0000256" key="11">
    <source>
        <dbReference type="ARBA" id="ARBA00023175"/>
    </source>
</evidence>
<keyword evidence="27" id="KW-1185">Reference proteome</keyword>
<evidence type="ECO:0000259" key="25">
    <source>
        <dbReference type="Pfam" id="PF18199"/>
    </source>
</evidence>
<evidence type="ECO:0000256" key="7">
    <source>
        <dbReference type="ARBA" id="ARBA00022840"/>
    </source>
</evidence>
<keyword evidence="10" id="KW-0969">Cilium</keyword>
<dbReference type="InterPro" id="IPR027417">
    <property type="entry name" value="P-loop_NTPase"/>
</dbReference>
<dbReference type="FunFam" id="3.40.50.300:FF:000044">
    <property type="entry name" value="Dynein heavy chain 5, axonemal"/>
    <property type="match status" value="1"/>
</dbReference>
<evidence type="ECO:0000259" key="16">
    <source>
        <dbReference type="Pfam" id="PF03028"/>
    </source>
</evidence>
<evidence type="ECO:0000256" key="1">
    <source>
        <dbReference type="ARBA" id="ARBA00004430"/>
    </source>
</evidence>
<evidence type="ECO:0000256" key="6">
    <source>
        <dbReference type="ARBA" id="ARBA00022741"/>
    </source>
</evidence>
<feature type="compositionally biased region" description="Basic and acidic residues" evidence="15">
    <location>
        <begin position="1652"/>
        <end position="1662"/>
    </location>
</feature>
<dbReference type="GO" id="GO:0005874">
    <property type="term" value="C:microtubule"/>
    <property type="evidence" value="ECO:0007669"/>
    <property type="project" value="UniProtKB-KW"/>
</dbReference>
<comment type="similarity">
    <text evidence="2">Belongs to the dynein heavy chain family.</text>
</comment>
<dbReference type="Pfam" id="PF12780">
    <property type="entry name" value="AAA_8"/>
    <property type="match status" value="1"/>
</dbReference>
<dbReference type="Gene3D" id="6.10.140.1060">
    <property type="match status" value="1"/>
</dbReference>
<evidence type="ECO:0000256" key="14">
    <source>
        <dbReference type="SAM" id="Coils"/>
    </source>
</evidence>
<feature type="region of interest" description="Disordered" evidence="15">
    <location>
        <begin position="359"/>
        <end position="401"/>
    </location>
</feature>
<evidence type="ECO:0000259" key="20">
    <source>
        <dbReference type="Pfam" id="PF12777"/>
    </source>
</evidence>
<dbReference type="Gene3D" id="1.10.8.1220">
    <property type="match status" value="1"/>
</dbReference>
<feature type="domain" description="Dynein heavy chain ATP-binding dynein motor region" evidence="22">
    <location>
        <begin position="3569"/>
        <end position="3791"/>
    </location>
</feature>
<keyword evidence="3" id="KW-0963">Cytoplasm</keyword>
<evidence type="ECO:0000259" key="18">
    <source>
        <dbReference type="Pfam" id="PF08393"/>
    </source>
</evidence>
<dbReference type="InterPro" id="IPR013594">
    <property type="entry name" value="Dynein_heavy_tail"/>
</dbReference>
<dbReference type="Gene3D" id="1.20.1270.280">
    <property type="match status" value="1"/>
</dbReference>
<dbReference type="Pfam" id="PF17852">
    <property type="entry name" value="Dynein_AAA_lid"/>
    <property type="match status" value="1"/>
</dbReference>
<feature type="domain" description="Dynein heavy chain tail" evidence="17">
    <location>
        <begin position="409"/>
        <end position="894"/>
    </location>
</feature>
<feature type="domain" description="Dynein heavy chain C-terminal" evidence="25">
    <location>
        <begin position="4360"/>
        <end position="4674"/>
    </location>
</feature>
<dbReference type="Gene3D" id="1.10.8.720">
    <property type="entry name" value="Region D6 of dynein motor"/>
    <property type="match status" value="1"/>
</dbReference>
<evidence type="ECO:0000256" key="13">
    <source>
        <dbReference type="ARBA" id="ARBA00023273"/>
    </source>
</evidence>
<evidence type="ECO:0000256" key="15">
    <source>
        <dbReference type="SAM" id="MobiDB-lite"/>
    </source>
</evidence>
<dbReference type="InterPro" id="IPR024743">
    <property type="entry name" value="Dynein_HC_stalk"/>
</dbReference>
<dbReference type="GO" id="GO:0007018">
    <property type="term" value="P:microtubule-based movement"/>
    <property type="evidence" value="ECO:0007669"/>
    <property type="project" value="InterPro"/>
</dbReference>
<dbReference type="GO" id="GO:0051959">
    <property type="term" value="F:dynein light intermediate chain binding"/>
    <property type="evidence" value="ECO:0007669"/>
    <property type="project" value="InterPro"/>
</dbReference>
<evidence type="ECO:0000256" key="5">
    <source>
        <dbReference type="ARBA" id="ARBA00022737"/>
    </source>
</evidence>
<dbReference type="FunFam" id="1.20.920.20:FF:000001">
    <property type="entry name" value="dynein heavy chain 2, axonemal"/>
    <property type="match status" value="1"/>
</dbReference>
<protein>
    <recommendedName>
        <fullName evidence="28">Dynein heavy chain</fullName>
    </recommendedName>
</protein>
<gene>
    <name evidence="26" type="ORF">NSK_007964</name>
</gene>
<dbReference type="Gene3D" id="1.10.472.130">
    <property type="match status" value="1"/>
</dbReference>
<dbReference type="InterPro" id="IPR004273">
    <property type="entry name" value="Dynein_heavy_D6_P-loop"/>
</dbReference>
<dbReference type="InterPro" id="IPR024317">
    <property type="entry name" value="Dynein_heavy_chain_D4_dom"/>
</dbReference>
<keyword evidence="12" id="KW-0206">Cytoskeleton</keyword>
<dbReference type="EMBL" id="SDOX01000158">
    <property type="protein sequence ID" value="TFJ80787.1"/>
    <property type="molecule type" value="Genomic_DNA"/>
</dbReference>
<dbReference type="Pfam" id="PF18199">
    <property type="entry name" value="Dynein_C"/>
    <property type="match status" value="1"/>
</dbReference>
<evidence type="ECO:0000259" key="22">
    <source>
        <dbReference type="Pfam" id="PF12781"/>
    </source>
</evidence>
<keyword evidence="13" id="KW-0966">Cell projection</keyword>
<evidence type="ECO:0008006" key="28">
    <source>
        <dbReference type="Google" id="ProtNLM"/>
    </source>
</evidence>
<keyword evidence="7" id="KW-0067">ATP-binding</keyword>
<comment type="caution">
    <text evidence="26">The sequence shown here is derived from an EMBL/GenBank/DDBJ whole genome shotgun (WGS) entry which is preliminary data.</text>
</comment>
<keyword evidence="5" id="KW-0677">Repeat</keyword>
<dbReference type="Gene3D" id="1.20.920.20">
    <property type="match status" value="1"/>
</dbReference>
<evidence type="ECO:0000256" key="8">
    <source>
        <dbReference type="ARBA" id="ARBA00023017"/>
    </source>
</evidence>
<dbReference type="PANTHER" id="PTHR46532:SF4">
    <property type="entry name" value="AAA+ ATPASE DOMAIN-CONTAINING PROTEIN"/>
    <property type="match status" value="1"/>
</dbReference>
<dbReference type="Pfam" id="PF03028">
    <property type="entry name" value="Dynein_heavy"/>
    <property type="match status" value="1"/>
</dbReference>
<evidence type="ECO:0000256" key="2">
    <source>
        <dbReference type="ARBA" id="ARBA00008887"/>
    </source>
</evidence>
<feature type="domain" description="Dynein heavy chain hydrolytic ATP-binding dynein motor region" evidence="19">
    <location>
        <begin position="2154"/>
        <end position="2483"/>
    </location>
</feature>
<dbReference type="InterPro" id="IPR026983">
    <property type="entry name" value="DHC"/>
</dbReference>
<dbReference type="Gene3D" id="3.20.180.20">
    <property type="entry name" value="Dynein heavy chain, N-terminal domain 2"/>
    <property type="match status" value="1"/>
</dbReference>
<dbReference type="Gene3D" id="1.20.58.1120">
    <property type="match status" value="1"/>
</dbReference>
<dbReference type="InterPro" id="IPR041466">
    <property type="entry name" value="Dynein_AAA5_ext"/>
</dbReference>
<evidence type="ECO:0000256" key="4">
    <source>
        <dbReference type="ARBA" id="ARBA00022701"/>
    </source>
</evidence>
<reference evidence="26 27" key="1">
    <citation type="submission" date="2019-01" db="EMBL/GenBank/DDBJ databases">
        <title>Nuclear Genome Assembly of the Microalgal Biofuel strain Nannochloropsis salina CCMP1776.</title>
        <authorList>
            <person name="Hovde B."/>
        </authorList>
    </citation>
    <scope>NUCLEOTIDE SEQUENCE [LARGE SCALE GENOMIC DNA]</scope>
    <source>
        <strain evidence="26 27">CCMP1776</strain>
    </source>
</reference>
<organism evidence="26 27">
    <name type="scientific">Nannochloropsis salina CCMP1776</name>
    <dbReference type="NCBI Taxonomy" id="1027361"/>
    <lineage>
        <taxon>Eukaryota</taxon>
        <taxon>Sar</taxon>
        <taxon>Stramenopiles</taxon>
        <taxon>Ochrophyta</taxon>
        <taxon>Eustigmatophyceae</taxon>
        <taxon>Eustigmatales</taxon>
        <taxon>Monodopsidaceae</taxon>
        <taxon>Microchloropsis</taxon>
        <taxon>Microchloropsis salina</taxon>
    </lineage>
</organism>
<evidence type="ECO:0000259" key="21">
    <source>
        <dbReference type="Pfam" id="PF12780"/>
    </source>
</evidence>
<evidence type="ECO:0000259" key="24">
    <source>
        <dbReference type="Pfam" id="PF18198"/>
    </source>
</evidence>
<feature type="coiled-coil region" evidence="14">
    <location>
        <begin position="3420"/>
        <end position="3468"/>
    </location>
</feature>
<feature type="domain" description="Dynein heavy chain region D6 P-loop" evidence="16">
    <location>
        <begin position="4063"/>
        <end position="4173"/>
    </location>
</feature>
<dbReference type="Pfam" id="PF08393">
    <property type="entry name" value="DHC_N2"/>
    <property type="match status" value="2"/>
</dbReference>
<evidence type="ECO:0000256" key="10">
    <source>
        <dbReference type="ARBA" id="ARBA00023069"/>
    </source>
</evidence>
<dbReference type="GO" id="GO:0005858">
    <property type="term" value="C:axonemal dynein complex"/>
    <property type="evidence" value="ECO:0007669"/>
    <property type="project" value="TreeGrafter"/>
</dbReference>
<dbReference type="FunFam" id="1.20.140.100:FF:000001">
    <property type="entry name" value="dynein heavy chain 17, axonemal"/>
    <property type="match status" value="1"/>
</dbReference>
<dbReference type="InterPro" id="IPR041658">
    <property type="entry name" value="AAA_lid_11"/>
</dbReference>
<dbReference type="GO" id="GO:0008569">
    <property type="term" value="F:minus-end-directed microtubule motor activity"/>
    <property type="evidence" value="ECO:0007669"/>
    <property type="project" value="InterPro"/>
</dbReference>
<dbReference type="InterPro" id="IPR043157">
    <property type="entry name" value="Dynein_AAA1S"/>
</dbReference>
<keyword evidence="11" id="KW-0505">Motor protein</keyword>
<dbReference type="FunFam" id="3.40.50.300:FF:000049">
    <property type="entry name" value="Dynein, axonemal, heavy chain 5"/>
    <property type="match status" value="1"/>
</dbReference>
<feature type="compositionally biased region" description="Low complexity" evidence="15">
    <location>
        <begin position="359"/>
        <end position="369"/>
    </location>
</feature>
<dbReference type="InterPro" id="IPR042228">
    <property type="entry name" value="Dynein_linker_3"/>
</dbReference>
<dbReference type="GO" id="GO:0005524">
    <property type="term" value="F:ATP binding"/>
    <property type="evidence" value="ECO:0007669"/>
    <property type="project" value="UniProtKB-KW"/>
</dbReference>
<evidence type="ECO:0000259" key="23">
    <source>
        <dbReference type="Pfam" id="PF17852"/>
    </source>
</evidence>
<feature type="region of interest" description="Disordered" evidence="15">
    <location>
        <begin position="69"/>
        <end position="101"/>
    </location>
</feature>
<dbReference type="Pfam" id="PF12781">
    <property type="entry name" value="AAA_9"/>
    <property type="match status" value="1"/>
</dbReference>
<dbReference type="OrthoDB" id="185092at2759"/>
<dbReference type="Proteomes" id="UP000355283">
    <property type="component" value="Unassembled WGS sequence"/>
</dbReference>
<keyword evidence="9 14" id="KW-0175">Coiled coil</keyword>
<evidence type="ECO:0000256" key="12">
    <source>
        <dbReference type="ARBA" id="ARBA00023212"/>
    </source>
</evidence>
<dbReference type="Pfam" id="PF08385">
    <property type="entry name" value="DHC_N1"/>
    <property type="match status" value="1"/>
</dbReference>
<dbReference type="FunFam" id="3.40.50.300:FF:000320">
    <property type="entry name" value="Dynein, axonemal, heavy chain 5"/>
    <property type="match status" value="1"/>
</dbReference>
<sequence>MALSARHRWCASKLVEAFAPAIDDSKAQAFIRQEDVHQKFLALFRGEPGNPVKLLVYFQPPSSCAPLSVANSTIPSQDAPPSSSIGLPPRPPSFAAGDPSNKPASPPVLFLAESDCDADGLEAKCCYFLRTVPQGQAIDINKEWESDLLFGEVSSYPLKCFQNLLSHAFKPLLEAADTSCWGKADEENKGAILEEMDHLIYDLNEALKSVAAGLELRRPEWPKTQELDTFVMNMVVKRNSGRPYMYHHLTSHQSGLLQYFQGLVEGWCDQIEAFLDVPPTAQDQKVSSTNQPMGAFADKALPNVLDEGPKGELDRWKNRTQRLTSVTQQLRRKDVNTIMALLTSCLMLSPLSSNLSHTTSSSTLNGSLLDPSAEGYNRNSTQSGTQAGGAGVSNTEDGGTSTLSHKLVVTLRRWKQIDVSITEAASEAKDNVKYLATLEKFIGPLYSGTPTSMLDVLPALMGSLKMIHTISRYYNTTERMTALFQRVTDQMVRACKTWLLAGGSIDALWDRNAQELIGDLESCLRLKQGYQEQYTIAKTKLHEIPIGKQFDFDEGAIFGRFEAFGRRLLKLIELFTTLDQFLTLTHHKLEGIDGLISQVHDILKDFRTKRHDLLDYQNTKFDRALIDFQARITDLEAELQAFINQSFENITSIEHALELLDKFQKIFQRESLRSDLDSKLSIIFQNYGMDLEHIQQLYEKQKFDPPIPRNLPPVAGNIAWARQLYQRIESPMRQFYKNQNVLAGKEAKKIIKMYNKIARTLITFEFRWHEAWVAAMDQAKSGLHATLITRRPDDSNLIVNFNHEIMQLIREAKCLDRMGGLKIPESANIILYQNDKFKKHYDDLRWLILEYKRIVTRVIPITALALRPHFMDMELTLRPGMTTLTWTSMNIDAYIAAARVGLDRLDALVGNVNDVIENRVEKTLKVVSKTLLVDLPQGSHFTVEEFVKAQEAHVAAQSQLLETKNVEIQHAVDDLVSLITTYSTDHLVDRTKEKEEALKLRRHYNYFMFQALLHCAKNSMNALKKRIAPRILKSTFSHSNSAVNSSLGATLNGIYPGESSSASGLVSNKSAHSVRPFFEVNVHLNAPSVILQPSLDEIQGCINKSAQAILRCFTKVHDWPSIVAGAHAEGGCLDDNRTEEASHVEGEEKIYLMPGKTAWKKTSSHDSNGDDHQGLVSGAGHILSINSPSSSTASALAGEYVTSNRVYEKTLASPAKSHRSGTFFERVTRDIEIVRVALLLTGCIQGVRNTVQNYLSSFGVYDWLWRDDKDLFYKNFVSQMPSLEVYKEKLEKFDDVEAEIEAISSLHNIGALLLDTSSLKLSFKNECGQWKMRFASHLHVRAKEELERLTEYIRVTMSKLTTRSVDDLDTLRSMMVLLEEVRAREAGIEMEMDPILSMYTMLESFLPSGFMEKEEIDKITVLRSSWKRLLKQASTRTDELVRRQAGFKRGLIRDIRAFTEDVALFRRDFLSHGPMVQGVEPMIAVERLKRFKEEFKIRERKYNLYYVGESIFHLEATEYPELKATEKELKLLDQLYGLYTEVLETVNNWSHMSWNETVHQLLEFIQNMETFSMRTKKLPTRLRDWEAFKQLRQRIEDYQMLLPVLQELSKESVRKRHWEEVATICGVPFRALGRATTITSANDVSKGGNFAPRKEKIHDDTKTGSAQSSNAHFMAKENDLIISSAAAATLMRQDSDVLIITEDFPGPTPLGDILKFNLLIHKEEIEEITDGADKQRKIERELKDIAAKWIDQCFTFQDWKNRGVMVLKGTANIMEELEESQMRLQQMLTQRHVQPFRGEAQDRLNTLTDVSDTLERWIRVQVMWCSLESVFMGGDIAKQMPIEAKKFAKIDKDWSKMMSTSFHAAKVVEATSNEGLKATLPVMHTELEKCQKSLEGYLEQKRNKFPRFFFVSNPGLLAILSQGSDPTSMNDHYEKVFDAVETVDHNKKDKSIIEAINGDEQKVPIATSPACGGMVKAVGNVEDWLADLLKKTQLTMKDLCRTCAIDIHAQVGNDITQLRKFVDSNIAQFALLGIQLLWTMDCQTALETCKTKKHIMKETNQKQLAVLQEMSSWCLQDLGSKANRRKIETLVTIHVHQRDVMADLTALYRAKKIKDANDFEWLKQARFYWRPNAHDECDADGACVVSITDVDFNYQYEYLGAKERLVVTPLTDRCYITLAQALGMYFGGAPAGPAGTGKTETVKDLGRTLGLFVVVTNCTDQQKYTDCAKIFKGLCQGGLWGCFDEFNRILLPVLSVVAQQVLAIQNAKKAGVEYFQFPGDSQNVLLKPCCGFFITMNPGYAGRQELPENLKALFRGVAMMTPDFQIIKKVKLCSVGYTDFDLLAQKFFVLYSTCREQLSAQKHYDWGLRNILAVLRTAGQTKRDNIDKSESYLMYRTLRDMNLSKLVAQDVPLFLSLLADLFPTIQAPPKGEYPEMENLLRWHVEREGLVYHPGWVGKCVQLYETTLVRHGIMLVGAAGGGKTKMIESLAAVLTDHTGKAHKLARFNPKALRAPEMYGEIDPLSGEWTTGVFAAMWAKYNNRLNNYNTWIVADGPVDAIWIEDLNTVLDDNKLLTLANGDRIPMTDNVKLMFEVESLVNASPATVSRAGIIYVSDTDLDWAPVLEAWIRKRPVSQQTVLRDLQKKWLGDNTPTNVGHCIEFLSRHTTMVLPSSRVGMVTSLCDLFAGLTNAESGGVDLTAEPFVAPEYGLDADNGNGDSTTAGTDSSSHLHALALAIEKLFIYSLCWSLGALLEQEDRVKFHHWLAARLAANSEDDILKRRKYADLSTIYDSSPEFGPGKRHAETSSSSPITKPDGTNTFMPLPDTNSTSDASDDKSKTIASTVDQDIPNDLYMVNFIRDDIYDEDGVLQEEAPKIYEAGGSLSDIRKRVEYFARRYNEDFPSRNMNLVFFDDALKHLLRLNRLLEMPRGSALLVGVGGSGKQSLTRLAAYISRATCFQITLTKTYNLSAFMDDLRFLYKSAGQLRKQTVFLFTESEIKDEVFLELINSILTTGEVPGLFAKEEYMAMSSDLRAAFLKERPDLEETPENMKQFFIDTVRDNLHLVLCMSPLNPKFATRARKFPGLISGPTIDWFLPWPEEALVSVSRGLMRDFLMDCTPEVKENLMVHMGMIHKIVTDTCEEYFLKMRRRVYQTPKSYLSFIQNFKLMYGAKLKELQTKEERVNLGLRKLIDGAKDVEAMKTVLAEEQGKLEVATLETDNMLASLEISSAEAQKEGDQVASIKVKCEEDAARIAAEKATCEQDLAKAEPFVKEAETAIASIKPAHIGEIKKLPNPSDIIKLVFDGVLILFQKPLQPARPAKLNVAKKELPFIETSFKPYAMNMLNDSRFLQILLEFGQKGKDKINEETIEFLQPYMELEHFNPAVAKNASTAAEGLCTWVRAMTSYHEASKVVKPKLEALSLAQAQMDAANKALSAAESRLNACRGRLNELQEMFEAQMAEKRRIEEGALMLQRKMHLAFELINGLAGERLRWTDDANNFAEMKRRLVGDCAVACAFVSYCGPFNQQFRRILIKDKFRQDCEDRGVPVTSTLDDETIIHFLADVGTLGDWSQEGLPQDTLSIQNGILVTRCSRYPLLVDPQAQALGWIRNREQSNLPSWQYTSLNDPRLRDKLEYCLGEGKTMIIAHVAEEIDPILDPVLERQVVIKGKKQYIVVADKMMDFNPRFCLYFITRLANPNFSPELQAKTTVVDFTVTQYGLEEQLLGKVIAKEQKVLEEQLSQVLEEVNSNRKALLELDASLLERLTSNTGNLLEDDELIGVLASTKAKAADVNAKLVAADETRNNINEKREQYRKVAERGSVLYFSIVEMSMINCMYQTSLDHFLALFMEAMDKADRAALASKRVQNIIDVMTYTTYRYINRGLYERDKLTFIMILTLKILITAKILCSTDFSLFLRGGAALDINQVERKPFPWMTNESWLNVVELSDNHPAFKNLIADMVANQDNWRRWYEDNEPEELLLPDDYDACLNRNTVDTNSRTEREDMIANADTGCFLKLLLVRMLRMDRCIISCKKFVRQTRAMGPRYVEPVNDTIESIYQDMVHHVPVIFLLSVGSDPTDAIETLARRKKLPPPAIISLGEGQEQVAIKALSAAAQNGTWVLLQNCELGIPLMVQMEDLLTRLKESMDPNFRLFITALPSPEFPLGLLQLATKVTNEPPAGMKAGLLRSYNSIVDQDRLERIESLQWRQLLFALCFLHSTVQERRKFGPLGWSIPYEYNHGDLTACILFLEKHLYSGTISWATFQYMVSEVQYGGKVTDNMDRRLFKTYTQVWLNPQTCDERFSYNPTQPLLKIPEDFNYRIGYTGMDIQEYRKYVNQFPEVDSPEIFGLHPNADLTFRVKEVSILFNTLAETQPKGSVRDGTGNSREQIIFEKATELLARLPEEYKEDDYRAKLAKQGGLTVPLNIFLFQEIQRIQRIISKVKITLQQLQLAIKGEVVMSEELVATLVAVYDAKVPHSWVFTVAGDEFSWILPTLGLWFSSLLQRDEQLRTWLNHGRPNSYWLPGFSNPQGLLTAMKQEVTRRHKADKWALDDVVYHTEVTSYERPEQIRSPPSEGIYVHGLSLEGAGWNKIEGTLVESEAKKLFVPLPVLHVTANTKSEEFKVRKDIFGTQGPYEAPCYKYPCRTDRFMVMMVTLKGGDRPPAHWALRGTALLCNIEG</sequence>
<feature type="domain" description="Dynein heavy chain AAA 5 extension" evidence="23">
    <location>
        <begin position="2655"/>
        <end position="2770"/>
    </location>
</feature>
<feature type="domain" description="Dynein heavy chain AAA lid" evidence="24">
    <location>
        <begin position="4205"/>
        <end position="4352"/>
    </location>
</feature>
<dbReference type="Gene3D" id="1.20.140.100">
    <property type="entry name" value="Dynein heavy chain, N-terminal domain 2"/>
    <property type="match status" value="1"/>
</dbReference>
<dbReference type="InterPro" id="IPR043160">
    <property type="entry name" value="Dynein_C_barrel"/>
</dbReference>
<feature type="domain" description="Dynein heavy chain linker" evidence="18">
    <location>
        <begin position="1708"/>
        <end position="2003"/>
    </location>
</feature>
<dbReference type="Pfam" id="PF18198">
    <property type="entry name" value="AAA_lid_11"/>
    <property type="match status" value="1"/>
</dbReference>
<evidence type="ECO:0000313" key="26">
    <source>
        <dbReference type="EMBL" id="TFJ80787.1"/>
    </source>
</evidence>
<keyword evidence="6" id="KW-0547">Nucleotide-binding</keyword>
<comment type="subcellular location">
    <subcellularLocation>
        <location evidence="1">Cytoplasm</location>
        <location evidence="1">Cytoskeleton</location>
        <location evidence="1">Cilium axoneme</location>
    </subcellularLocation>
</comment>
<feature type="domain" description="Dynein heavy chain linker" evidence="18">
    <location>
        <begin position="1522"/>
        <end position="1632"/>
    </location>
</feature>
<dbReference type="FunFam" id="3.40.50.300:FF:002141">
    <property type="entry name" value="Dynein heavy chain"/>
    <property type="match status" value="1"/>
</dbReference>
<feature type="domain" description="Dynein heavy chain AAA module D4" evidence="21">
    <location>
        <begin position="2906"/>
        <end position="3166"/>
    </location>
</feature>
<accession>A0A4D9CRU4</accession>
<dbReference type="InterPro" id="IPR013602">
    <property type="entry name" value="Dynein_heavy_linker"/>
</dbReference>
<evidence type="ECO:0000313" key="27">
    <source>
        <dbReference type="Proteomes" id="UP000355283"/>
    </source>
</evidence>
<dbReference type="GO" id="GO:0045505">
    <property type="term" value="F:dynein intermediate chain binding"/>
    <property type="evidence" value="ECO:0007669"/>
    <property type="project" value="InterPro"/>
</dbReference>
<dbReference type="InterPro" id="IPR035706">
    <property type="entry name" value="AAA_9"/>
</dbReference>
<feature type="region of interest" description="Disordered" evidence="15">
    <location>
        <begin position="1646"/>
        <end position="1666"/>
    </location>
</feature>
<dbReference type="FunFam" id="1.10.8.710:FF:000003">
    <property type="entry name" value="Dynein axonemal heavy chain 5"/>
    <property type="match status" value="1"/>
</dbReference>
<dbReference type="Pfam" id="PF12774">
    <property type="entry name" value="AAA_6"/>
    <property type="match status" value="1"/>
</dbReference>
<feature type="domain" description="Dynein heavy chain coiled coil stalk" evidence="20">
    <location>
        <begin position="3181"/>
        <end position="3536"/>
    </location>
</feature>
<proteinExistence type="inferred from homology"/>
<dbReference type="Gene3D" id="3.40.50.300">
    <property type="entry name" value="P-loop containing nucleotide triphosphate hydrolases"/>
    <property type="match status" value="5"/>
</dbReference>
<dbReference type="PANTHER" id="PTHR46532">
    <property type="entry name" value="MALE FERTILITY FACTOR KL5"/>
    <property type="match status" value="1"/>
</dbReference>